<keyword evidence="2" id="KW-0963">Cytoplasm</keyword>
<dbReference type="InterPro" id="IPR036873">
    <property type="entry name" value="Rhodanese-like_dom_sf"/>
</dbReference>
<dbReference type="Gene3D" id="3.40.250.10">
    <property type="entry name" value="Rhodanese-like domain"/>
    <property type="match status" value="2"/>
</dbReference>
<evidence type="ECO:0000256" key="1">
    <source>
        <dbReference type="ARBA" id="ARBA00004496"/>
    </source>
</evidence>
<evidence type="ECO:0000313" key="7">
    <source>
        <dbReference type="Proteomes" id="UP000085678"/>
    </source>
</evidence>
<dbReference type="PROSITE" id="PS50206">
    <property type="entry name" value="RHODANESE_3"/>
    <property type="match status" value="2"/>
</dbReference>
<dbReference type="InterPro" id="IPR045078">
    <property type="entry name" value="TST/MPST-like"/>
</dbReference>
<dbReference type="GO" id="GO:0005739">
    <property type="term" value="C:mitochondrion"/>
    <property type="evidence" value="ECO:0007669"/>
    <property type="project" value="TreeGrafter"/>
</dbReference>
<evidence type="ECO:0000256" key="5">
    <source>
        <dbReference type="RuleBase" id="RU000507"/>
    </source>
</evidence>
<dbReference type="PROSITE" id="PS00380">
    <property type="entry name" value="RHODANESE_1"/>
    <property type="match status" value="1"/>
</dbReference>
<accession>A0A1S3KEA2</accession>
<organism evidence="7 8">
    <name type="scientific">Lingula anatina</name>
    <name type="common">Brachiopod</name>
    <name type="synonym">Lingula unguis</name>
    <dbReference type="NCBI Taxonomy" id="7574"/>
    <lineage>
        <taxon>Eukaryota</taxon>
        <taxon>Metazoa</taxon>
        <taxon>Spiralia</taxon>
        <taxon>Lophotrochozoa</taxon>
        <taxon>Brachiopoda</taxon>
        <taxon>Linguliformea</taxon>
        <taxon>Lingulata</taxon>
        <taxon>Lingulida</taxon>
        <taxon>Linguloidea</taxon>
        <taxon>Lingulidae</taxon>
        <taxon>Lingula</taxon>
    </lineage>
</organism>
<dbReference type="OrthoDB" id="270167at2759"/>
<keyword evidence="4" id="KW-0677">Repeat</keyword>
<dbReference type="PANTHER" id="PTHR11364">
    <property type="entry name" value="THIOSULFATE SULFERTANSFERASE"/>
    <property type="match status" value="1"/>
</dbReference>
<feature type="domain" description="Rhodanese" evidence="6">
    <location>
        <begin position="20"/>
        <end position="140"/>
    </location>
</feature>
<dbReference type="SUPFAM" id="SSF52821">
    <property type="entry name" value="Rhodanese/Cell cycle control phosphatase"/>
    <property type="match status" value="2"/>
</dbReference>
<reference evidence="8" key="1">
    <citation type="submission" date="2025-08" db="UniProtKB">
        <authorList>
            <consortium name="RefSeq"/>
        </authorList>
    </citation>
    <scope>IDENTIFICATION</scope>
    <source>
        <tissue evidence="8">Gonads</tissue>
    </source>
</reference>
<dbReference type="SMART" id="SM00450">
    <property type="entry name" value="RHOD"/>
    <property type="match status" value="2"/>
</dbReference>
<evidence type="ECO:0000259" key="6">
    <source>
        <dbReference type="PROSITE" id="PS50206"/>
    </source>
</evidence>
<dbReference type="InParanoid" id="A0A1S3KEA2"/>
<dbReference type="Pfam" id="PF00581">
    <property type="entry name" value="Rhodanese"/>
    <property type="match status" value="2"/>
</dbReference>
<dbReference type="GeneID" id="106181191"/>
<name>A0A1S3KEA2_LINAN</name>
<dbReference type="InterPro" id="IPR001763">
    <property type="entry name" value="Rhodanese-like_dom"/>
</dbReference>
<dbReference type="FunFam" id="3.40.250.10:FF:000015">
    <property type="entry name" value="Sulfurtransferase"/>
    <property type="match status" value="1"/>
</dbReference>
<dbReference type="FunFam" id="3.40.250.10:FF:000001">
    <property type="entry name" value="Sulfurtransferase"/>
    <property type="match status" value="1"/>
</dbReference>
<comment type="subcellular location">
    <subcellularLocation>
        <location evidence="1">Cytoplasm</location>
    </subcellularLocation>
</comment>
<dbReference type="RefSeq" id="XP_013420960.1">
    <property type="nucleotide sequence ID" value="XM_013565506.1"/>
</dbReference>
<dbReference type="Proteomes" id="UP000085678">
    <property type="component" value="Unplaced"/>
</dbReference>
<dbReference type="AlphaFoldDB" id="A0A1S3KEA2"/>
<dbReference type="CDD" id="cd01448">
    <property type="entry name" value="TST_Repeat_1"/>
    <property type="match status" value="1"/>
</dbReference>
<dbReference type="InterPro" id="IPR001307">
    <property type="entry name" value="Thiosulphate_STrfase_CS"/>
</dbReference>
<dbReference type="STRING" id="7574.A0A1S3KEA2"/>
<feature type="domain" description="Rhodanese" evidence="6">
    <location>
        <begin position="170"/>
        <end position="285"/>
    </location>
</feature>
<evidence type="ECO:0000256" key="3">
    <source>
        <dbReference type="ARBA" id="ARBA00022679"/>
    </source>
</evidence>
<protein>
    <recommendedName>
        <fullName evidence="5">Sulfurtransferase</fullName>
    </recommendedName>
</protein>
<dbReference type="GO" id="GO:0004792">
    <property type="term" value="F:thiosulfate-cyanide sulfurtransferase activity"/>
    <property type="evidence" value="ECO:0007669"/>
    <property type="project" value="InterPro"/>
</dbReference>
<dbReference type="CDD" id="cd01449">
    <property type="entry name" value="TST_Repeat_2"/>
    <property type="match status" value="1"/>
</dbReference>
<proteinExistence type="predicted"/>
<sequence>MSRISTLISVKLLAEKIASNQSNVRVLDCSWHLPSSKRVARNEYLQQHIPGALFFDIDECCSHETDLPHMLPSAKQFEDYVGNLGINNNTHVIVYDTNENFGIFSAQRCWWNFRVFGHSAISILDGGLCQWSKEGHSLTSEIPKVERQIFKAIFNPSLVWRFEDVEKNIQTKHHQLVDARASGRFHGTAPEPRADTKPGHIPGSLNIPFHNVMNKTTKTWKSPEELRKMFADFEVDLEKPVTFSCGSGVTACTLAVAANLCGKDDVQIYDGSWTEWFRRANPEQMEDVPDEIPE</sequence>
<evidence type="ECO:0000256" key="2">
    <source>
        <dbReference type="ARBA" id="ARBA00022490"/>
    </source>
</evidence>
<keyword evidence="7" id="KW-1185">Reference proteome</keyword>
<keyword evidence="3 5" id="KW-0808">Transferase</keyword>
<dbReference type="OMA" id="YPRVKGY"/>
<dbReference type="PANTHER" id="PTHR11364:SF27">
    <property type="entry name" value="SULFURTRANSFERASE"/>
    <property type="match status" value="1"/>
</dbReference>
<dbReference type="PROSITE" id="PS00683">
    <property type="entry name" value="RHODANESE_2"/>
    <property type="match status" value="1"/>
</dbReference>
<dbReference type="KEGG" id="lak:106181191"/>
<evidence type="ECO:0000313" key="8">
    <source>
        <dbReference type="RefSeq" id="XP_013420960.1"/>
    </source>
</evidence>
<evidence type="ECO:0000256" key="4">
    <source>
        <dbReference type="ARBA" id="ARBA00022737"/>
    </source>
</evidence>
<gene>
    <name evidence="8" type="primary">LOC106181191</name>
</gene>